<dbReference type="GO" id="GO:0005886">
    <property type="term" value="C:plasma membrane"/>
    <property type="evidence" value="ECO:0007669"/>
    <property type="project" value="UniProtKB-SubCell"/>
</dbReference>
<evidence type="ECO:0000256" key="2">
    <source>
        <dbReference type="ARBA" id="ARBA00004162"/>
    </source>
</evidence>
<keyword evidence="4 10" id="KW-1003">Cell membrane</keyword>
<keyword evidence="7 10" id="KW-0283">Flagellar rotation</keyword>
<dbReference type="KEGG" id="cmic:caldi_04520"/>
<dbReference type="GO" id="GO:0009425">
    <property type="term" value="C:bacterial-type flagellum basal body"/>
    <property type="evidence" value="ECO:0007669"/>
    <property type="project" value="InterPro"/>
</dbReference>
<dbReference type="GO" id="GO:0006935">
    <property type="term" value="P:chemotaxis"/>
    <property type="evidence" value="ECO:0007669"/>
    <property type="project" value="UniProtKB-KW"/>
</dbReference>
<evidence type="ECO:0000313" key="11">
    <source>
        <dbReference type="EMBL" id="BDG59362.1"/>
    </source>
</evidence>
<keyword evidence="6" id="KW-0812">Transmembrane</keyword>
<evidence type="ECO:0000256" key="4">
    <source>
        <dbReference type="ARBA" id="ARBA00022475"/>
    </source>
</evidence>
<keyword evidence="9 10" id="KW-0472">Membrane</keyword>
<evidence type="ECO:0000313" key="12">
    <source>
        <dbReference type="Proteomes" id="UP001163687"/>
    </source>
</evidence>
<dbReference type="Pfam" id="PF03748">
    <property type="entry name" value="FliL"/>
    <property type="match status" value="1"/>
</dbReference>
<accession>A0AA35CI45</accession>
<keyword evidence="8" id="KW-1133">Transmembrane helix</keyword>
<evidence type="ECO:0000256" key="9">
    <source>
        <dbReference type="ARBA" id="ARBA00023136"/>
    </source>
</evidence>
<dbReference type="EMBL" id="AP025628">
    <property type="protein sequence ID" value="BDG59362.1"/>
    <property type="molecule type" value="Genomic_DNA"/>
</dbReference>
<protein>
    <recommendedName>
        <fullName evidence="10">Flagellar protein FliL</fullName>
    </recommendedName>
</protein>
<comment type="similarity">
    <text evidence="3 10">Belongs to the FliL family.</text>
</comment>
<keyword evidence="5 10" id="KW-0145">Chemotaxis</keyword>
<dbReference type="PANTHER" id="PTHR35091">
    <property type="entry name" value="FLAGELLAR PROTEIN FLIL"/>
    <property type="match status" value="1"/>
</dbReference>
<dbReference type="PANTHER" id="PTHR35091:SF2">
    <property type="entry name" value="FLAGELLAR PROTEIN FLIL"/>
    <property type="match status" value="1"/>
</dbReference>
<dbReference type="AlphaFoldDB" id="A0AA35CI45"/>
<evidence type="ECO:0000256" key="10">
    <source>
        <dbReference type="RuleBase" id="RU364125"/>
    </source>
</evidence>
<dbReference type="GO" id="GO:0071978">
    <property type="term" value="P:bacterial-type flagellum-dependent swarming motility"/>
    <property type="evidence" value="ECO:0007669"/>
    <property type="project" value="TreeGrafter"/>
</dbReference>
<keyword evidence="12" id="KW-1185">Reference proteome</keyword>
<dbReference type="InterPro" id="IPR005503">
    <property type="entry name" value="FliL"/>
</dbReference>
<evidence type="ECO:0000256" key="3">
    <source>
        <dbReference type="ARBA" id="ARBA00008281"/>
    </source>
</evidence>
<sequence>MKGRFAWILGGIVLLVLAGGVAAGVAIAVVGRQAGGNAPAAAQSAPKPGEGREVSLGQFTTNLAERGAAVQISFVFLVAGEKEAARVEAAKSELRDAILGLLRDKKSADLAGAQGKDRLAAEVRARANEVLGEPIVSRVLITEMLAQP</sequence>
<evidence type="ECO:0000256" key="8">
    <source>
        <dbReference type="ARBA" id="ARBA00022989"/>
    </source>
</evidence>
<comment type="function">
    <text evidence="1 10">Controls the rotational direction of flagella during chemotaxis.</text>
</comment>
<proteinExistence type="inferred from homology"/>
<organism evidence="11 12">
    <name type="scientific">Caldinitratiruptor microaerophilus</name>
    <dbReference type="NCBI Taxonomy" id="671077"/>
    <lineage>
        <taxon>Bacteria</taxon>
        <taxon>Bacillati</taxon>
        <taxon>Bacillota</taxon>
        <taxon>Clostridia</taxon>
        <taxon>Eubacteriales</taxon>
        <taxon>Symbiobacteriaceae</taxon>
        <taxon>Caldinitratiruptor</taxon>
    </lineage>
</organism>
<gene>
    <name evidence="11" type="ORF">caldi_04520</name>
</gene>
<comment type="subcellular location">
    <subcellularLocation>
        <location evidence="2">Cell membrane</location>
        <topology evidence="2">Single-pass membrane protein</topology>
    </subcellularLocation>
</comment>
<reference evidence="11" key="1">
    <citation type="submission" date="2022-03" db="EMBL/GenBank/DDBJ databases">
        <title>Complete genome sequence of Caldinitratiruptor microaerophilus.</title>
        <authorList>
            <person name="Mukaiyama R."/>
            <person name="Nishiyama T."/>
            <person name="Ueda K."/>
        </authorList>
    </citation>
    <scope>NUCLEOTIDE SEQUENCE</scope>
    <source>
        <strain evidence="11">JCM 16183</strain>
    </source>
</reference>
<evidence type="ECO:0000256" key="6">
    <source>
        <dbReference type="ARBA" id="ARBA00022692"/>
    </source>
</evidence>
<dbReference type="RefSeq" id="WP_264843495.1">
    <property type="nucleotide sequence ID" value="NZ_AP025628.1"/>
</dbReference>
<evidence type="ECO:0000256" key="5">
    <source>
        <dbReference type="ARBA" id="ARBA00022500"/>
    </source>
</evidence>
<evidence type="ECO:0000256" key="7">
    <source>
        <dbReference type="ARBA" id="ARBA00022779"/>
    </source>
</evidence>
<evidence type="ECO:0000256" key="1">
    <source>
        <dbReference type="ARBA" id="ARBA00002254"/>
    </source>
</evidence>
<name>A0AA35CI45_9FIRM</name>
<dbReference type="Proteomes" id="UP001163687">
    <property type="component" value="Chromosome"/>
</dbReference>